<dbReference type="Gene3D" id="3.40.30.10">
    <property type="entry name" value="Glutaredoxin"/>
    <property type="match status" value="1"/>
</dbReference>
<evidence type="ECO:0000256" key="3">
    <source>
        <dbReference type="ARBA" id="ARBA00020499"/>
    </source>
</evidence>
<dbReference type="InterPro" id="IPR036249">
    <property type="entry name" value="Thioredoxin-like_sf"/>
</dbReference>
<evidence type="ECO:0000256" key="2">
    <source>
        <dbReference type="ARBA" id="ARBA00010524"/>
    </source>
</evidence>
<evidence type="ECO:0000313" key="18">
    <source>
        <dbReference type="EMBL" id="CAF1077521.1"/>
    </source>
</evidence>
<evidence type="ECO:0000256" key="13">
    <source>
        <dbReference type="ARBA" id="ARBA00047906"/>
    </source>
</evidence>
<comment type="catalytic activity">
    <reaction evidence="14">
        <text>1,2-di-(9Z-octadecenoyl)-sn-glycero-3-phosphocholine + 1-hexadecanoyl-sn-glycero-3-phosphocholine = 1-hexadecanoyl-2-(9Z-octadecenoyl)-sn-glycero-3-phosphocholine + 1-(9Z-octadecenoyl)-sn-glycero-3-phosphocholine</text>
        <dbReference type="Rhea" id="RHEA:43816"/>
        <dbReference type="ChEBI" id="CHEBI:28610"/>
        <dbReference type="ChEBI" id="CHEBI:72998"/>
        <dbReference type="ChEBI" id="CHEBI:73001"/>
        <dbReference type="ChEBI" id="CHEBI:74669"/>
    </reaction>
    <physiologicalReaction direction="left-to-right" evidence="14">
        <dbReference type="Rhea" id="RHEA:43817"/>
    </physiologicalReaction>
    <physiologicalReaction direction="right-to-left" evidence="14">
        <dbReference type="Rhea" id="RHEA:43818"/>
    </physiologicalReaction>
</comment>
<evidence type="ECO:0000256" key="4">
    <source>
        <dbReference type="ARBA" id="ARBA00022679"/>
    </source>
</evidence>
<dbReference type="GO" id="GO:0005743">
    <property type="term" value="C:mitochondrial inner membrane"/>
    <property type="evidence" value="ECO:0007669"/>
    <property type="project" value="UniProtKB-SubCell"/>
</dbReference>
<dbReference type="OrthoDB" id="417262at2759"/>
<keyword evidence="7" id="KW-0256">Endoplasmic reticulum</keyword>
<comment type="catalytic activity">
    <reaction evidence="13">
        <text>1'-[1,2-diacyl-sn-glycero-3-phospho],3'-[1-acyl-sn-glycero-3-phospho]-glycerol + a 1,2-diacyl-sn-glycero-3-phosphocholine = a cardiolipin + a 1-acyl-sn-glycero-3-phosphocholine</text>
        <dbReference type="Rhea" id="RHEA:33731"/>
        <dbReference type="ChEBI" id="CHEBI:57643"/>
        <dbReference type="ChEBI" id="CHEBI:58168"/>
        <dbReference type="ChEBI" id="CHEBI:62237"/>
        <dbReference type="ChEBI" id="CHEBI:64743"/>
    </reaction>
    <physiologicalReaction direction="left-to-right" evidence="13">
        <dbReference type="Rhea" id="RHEA:33732"/>
    </physiologicalReaction>
    <physiologicalReaction direction="right-to-left" evidence="13">
        <dbReference type="Rhea" id="RHEA:33733"/>
    </physiologicalReaction>
</comment>
<reference evidence="17" key="1">
    <citation type="submission" date="2021-02" db="EMBL/GenBank/DDBJ databases">
        <authorList>
            <person name="Nowell W R."/>
        </authorList>
    </citation>
    <scope>NUCLEOTIDE SEQUENCE</scope>
</reference>
<evidence type="ECO:0000256" key="10">
    <source>
        <dbReference type="ARBA" id="ARBA00023136"/>
    </source>
</evidence>
<evidence type="ECO:0000256" key="15">
    <source>
        <dbReference type="SAM" id="SignalP"/>
    </source>
</evidence>
<evidence type="ECO:0000259" key="16">
    <source>
        <dbReference type="SMART" id="SM00563"/>
    </source>
</evidence>
<evidence type="ECO:0000256" key="1">
    <source>
        <dbReference type="ARBA" id="ARBA00004137"/>
    </source>
</evidence>
<evidence type="ECO:0000256" key="8">
    <source>
        <dbReference type="ARBA" id="ARBA00023098"/>
    </source>
</evidence>
<dbReference type="EMBL" id="CAJNOR010001112">
    <property type="protein sequence ID" value="CAF1077521.1"/>
    <property type="molecule type" value="Genomic_DNA"/>
</dbReference>
<keyword evidence="9" id="KW-0496">Mitochondrion</keyword>
<keyword evidence="15" id="KW-0732">Signal</keyword>
<dbReference type="GO" id="GO:0005788">
    <property type="term" value="C:endoplasmic reticulum lumen"/>
    <property type="evidence" value="ECO:0007669"/>
    <property type="project" value="InterPro"/>
</dbReference>
<dbReference type="CDD" id="cd07989">
    <property type="entry name" value="LPLAT_AGPAT-like"/>
    <property type="match status" value="1"/>
</dbReference>
<dbReference type="InterPro" id="IPR036356">
    <property type="entry name" value="ERp29_C_sf"/>
</dbReference>
<dbReference type="CDD" id="cd00238">
    <property type="entry name" value="ERp29c"/>
    <property type="match status" value="1"/>
</dbReference>
<protein>
    <recommendedName>
        <fullName evidence="3">Tafazzin</fullName>
    </recommendedName>
</protein>
<comment type="caution">
    <text evidence="17">The sequence shown here is derived from an EMBL/GenBank/DDBJ whole genome shotgun (WGS) entry which is preliminary data.</text>
</comment>
<accession>A0A813VNZ9</accession>
<dbReference type="InterPro" id="IPR012883">
    <property type="entry name" value="ERp29_N"/>
</dbReference>
<dbReference type="Pfam" id="PF01553">
    <property type="entry name" value="Acyltransferase"/>
    <property type="match status" value="1"/>
</dbReference>
<dbReference type="AlphaFoldDB" id="A0A813VNZ9"/>
<dbReference type="GO" id="GO:0047184">
    <property type="term" value="F:1-acylglycerophosphocholine O-acyltransferase activity"/>
    <property type="evidence" value="ECO:0007669"/>
    <property type="project" value="TreeGrafter"/>
</dbReference>
<dbReference type="InterPro" id="IPR011679">
    <property type="entry name" value="ERp29_C"/>
</dbReference>
<proteinExistence type="inferred from homology"/>
<comment type="similarity">
    <text evidence="2">Belongs to the taffazin family.</text>
</comment>
<evidence type="ECO:0000256" key="12">
    <source>
        <dbReference type="ARBA" id="ARBA00024323"/>
    </source>
</evidence>
<feature type="domain" description="Phospholipid/glycerol acyltransferase" evidence="16">
    <location>
        <begin position="328"/>
        <end position="453"/>
    </location>
</feature>
<dbReference type="SMART" id="SM00563">
    <property type="entry name" value="PlsC"/>
    <property type="match status" value="1"/>
</dbReference>
<keyword evidence="19" id="KW-1185">Reference proteome</keyword>
<comment type="subcellular location">
    <subcellularLocation>
        <location evidence="1">Mitochondrion inner membrane</location>
        <topology evidence="1">Peripheral membrane protein</topology>
        <orientation evidence="1">Intermembrane side</orientation>
    </subcellularLocation>
    <subcellularLocation>
        <location evidence="12">Mitochondrion outer membrane</location>
        <topology evidence="12">Peripheral membrane protein</topology>
        <orientation evidence="12">Intermembrane side</orientation>
    </subcellularLocation>
</comment>
<keyword evidence="8" id="KW-0443">Lipid metabolism</keyword>
<dbReference type="GO" id="GO:0005741">
    <property type="term" value="C:mitochondrial outer membrane"/>
    <property type="evidence" value="ECO:0007669"/>
    <property type="project" value="UniProtKB-SubCell"/>
</dbReference>
<evidence type="ECO:0000256" key="7">
    <source>
        <dbReference type="ARBA" id="ARBA00022824"/>
    </source>
</evidence>
<feature type="signal peptide" evidence="15">
    <location>
        <begin position="1"/>
        <end position="15"/>
    </location>
</feature>
<feature type="chain" id="PRO_5035598335" description="Tafazzin" evidence="15">
    <location>
        <begin position="16"/>
        <end position="531"/>
    </location>
</feature>
<name>A0A813VNZ9_ADIRI</name>
<dbReference type="PANTHER" id="PTHR12497:SF0">
    <property type="entry name" value="TAFAZZIN"/>
    <property type="match status" value="1"/>
</dbReference>
<sequence>MRLLLVICCFVLTSASTSHLGHTQGTLTIDVLTFEKILHRFDAVLIKFDDKFPFGGLQDDFKSISLSVVRSKDFIIAEVPVTDRDEQENFLFALDYQAFKPEFPIYRLFLKGKPKPIHYTGDRSADDLRRFLLRHTNVWLGLNGTVEVLDGIARDFFDATFDKNDNERDAILDKARNLVASMDNQKEKASGEVYVKIMEAVVKNGIDYFNREVRRIQNLLKGKVNKEKKQELVERESILLSFKSLRETTNENGATAEQKEESTNIMPLSFDWPFPEKPSIFYKAVSAVTIGLAGSLSKAWMKYLTSVQVENGEILVNAVLNRDPDRPLITVANHHCCMDDPLLLGATLPLRTFWNRHRMRWGIGADDIVFTLPRHQLFFSLGKIIPVTRGDGVYQRPMDFALEQINQGGWVHIFPEGKVNLSKEFMRLKWGVGRLIAEATICPLVVPFYHLGMDSVLPNTEPYVPQRGQKVSIYVGEPLVFDELVQKMKSENQSLQEIRKAVTDIIQNEFAKLKVKCEELHRKHLADSISS</sequence>
<dbReference type="Proteomes" id="UP000663852">
    <property type="component" value="Unassembled WGS sequence"/>
</dbReference>
<dbReference type="GO" id="GO:0035965">
    <property type="term" value="P:cardiolipin acyl-chain remodeling"/>
    <property type="evidence" value="ECO:0007669"/>
    <property type="project" value="TreeGrafter"/>
</dbReference>
<dbReference type="PRINTS" id="PR00979">
    <property type="entry name" value="TAFAZZIN"/>
</dbReference>
<keyword evidence="6" id="KW-0999">Mitochondrion inner membrane</keyword>
<dbReference type="Gene3D" id="1.20.1150.12">
    <property type="entry name" value="Endoplasmic reticulum resident protein 29, C-terminal domain"/>
    <property type="match status" value="1"/>
</dbReference>
<gene>
    <name evidence="17" type="ORF">EDS130_LOCUS6950</name>
    <name evidence="18" type="ORF">XAT740_LOCUS17144</name>
</gene>
<keyword evidence="5" id="KW-1000">Mitochondrion outer membrane</keyword>
<dbReference type="InterPro" id="IPR000872">
    <property type="entry name" value="Tafazzin"/>
</dbReference>
<dbReference type="Pfam" id="PF07749">
    <property type="entry name" value="ERp29"/>
    <property type="match status" value="1"/>
</dbReference>
<dbReference type="Pfam" id="PF07912">
    <property type="entry name" value="ERp29_N"/>
    <property type="match status" value="1"/>
</dbReference>
<dbReference type="PANTHER" id="PTHR12497">
    <property type="entry name" value="TAZ PROTEIN TAFAZZIN"/>
    <property type="match status" value="1"/>
</dbReference>
<dbReference type="SUPFAM" id="SSF47933">
    <property type="entry name" value="ERP29 C domain-like"/>
    <property type="match status" value="1"/>
</dbReference>
<organism evidence="17 20">
    <name type="scientific">Adineta ricciae</name>
    <name type="common">Rotifer</name>
    <dbReference type="NCBI Taxonomy" id="249248"/>
    <lineage>
        <taxon>Eukaryota</taxon>
        <taxon>Metazoa</taxon>
        <taxon>Spiralia</taxon>
        <taxon>Gnathifera</taxon>
        <taxon>Rotifera</taxon>
        <taxon>Eurotatoria</taxon>
        <taxon>Bdelloidea</taxon>
        <taxon>Adinetida</taxon>
        <taxon>Adinetidae</taxon>
        <taxon>Adineta</taxon>
    </lineage>
</organism>
<keyword evidence="10" id="KW-0472">Membrane</keyword>
<dbReference type="SUPFAM" id="SSF69593">
    <property type="entry name" value="Glycerol-3-phosphate (1)-acyltransferase"/>
    <property type="match status" value="1"/>
</dbReference>
<dbReference type="SUPFAM" id="SSF52833">
    <property type="entry name" value="Thioredoxin-like"/>
    <property type="match status" value="1"/>
</dbReference>
<evidence type="ECO:0000256" key="9">
    <source>
        <dbReference type="ARBA" id="ARBA00023128"/>
    </source>
</evidence>
<dbReference type="InterPro" id="IPR002123">
    <property type="entry name" value="Plipid/glycerol_acylTrfase"/>
</dbReference>
<evidence type="ECO:0000256" key="11">
    <source>
        <dbReference type="ARBA" id="ARBA00023315"/>
    </source>
</evidence>
<evidence type="ECO:0000256" key="14">
    <source>
        <dbReference type="ARBA" id="ARBA00049543"/>
    </source>
</evidence>
<evidence type="ECO:0000256" key="6">
    <source>
        <dbReference type="ARBA" id="ARBA00022792"/>
    </source>
</evidence>
<evidence type="ECO:0000313" key="19">
    <source>
        <dbReference type="Proteomes" id="UP000663828"/>
    </source>
</evidence>
<keyword evidence="4" id="KW-0808">Transferase</keyword>
<evidence type="ECO:0000256" key="5">
    <source>
        <dbReference type="ARBA" id="ARBA00022787"/>
    </source>
</evidence>
<evidence type="ECO:0000313" key="20">
    <source>
        <dbReference type="Proteomes" id="UP000663852"/>
    </source>
</evidence>
<dbReference type="GO" id="GO:0007007">
    <property type="term" value="P:inner mitochondrial membrane organization"/>
    <property type="evidence" value="ECO:0007669"/>
    <property type="project" value="TreeGrafter"/>
</dbReference>
<keyword evidence="11" id="KW-0012">Acyltransferase</keyword>
<evidence type="ECO:0000313" key="17">
    <source>
        <dbReference type="EMBL" id="CAF0843412.1"/>
    </source>
</evidence>
<dbReference type="Proteomes" id="UP000663828">
    <property type="component" value="Unassembled WGS sequence"/>
</dbReference>
<dbReference type="GO" id="GO:0009306">
    <property type="term" value="P:protein secretion"/>
    <property type="evidence" value="ECO:0007669"/>
    <property type="project" value="InterPro"/>
</dbReference>
<dbReference type="EMBL" id="CAJNOJ010000020">
    <property type="protein sequence ID" value="CAF0843412.1"/>
    <property type="molecule type" value="Genomic_DNA"/>
</dbReference>